<keyword evidence="8 12" id="KW-0658">Purine biosynthesis</keyword>
<dbReference type="EC" id="4.3.2.2" evidence="6 12"/>
<dbReference type="GO" id="GO:0044208">
    <property type="term" value="P:'de novo' AMP biosynthetic process"/>
    <property type="evidence" value="ECO:0007669"/>
    <property type="project" value="UniProtKB-UniPathway"/>
</dbReference>
<comment type="pathway">
    <text evidence="3 12">Purine metabolism; AMP biosynthesis via de novo pathway; AMP from IMP: step 2/2.</text>
</comment>
<comment type="catalytic activity">
    <reaction evidence="11 12">
        <text>N(6)-(1,2-dicarboxyethyl)-AMP = fumarate + AMP</text>
        <dbReference type="Rhea" id="RHEA:16853"/>
        <dbReference type="ChEBI" id="CHEBI:29806"/>
        <dbReference type="ChEBI" id="CHEBI:57567"/>
        <dbReference type="ChEBI" id="CHEBI:456215"/>
        <dbReference type="EC" id="4.3.2.2"/>
    </reaction>
</comment>
<sequence length="482" mass="53830">MATSTAAYENPLVSRYASAEMTRAWSAQVKFSTWRRLWLCLAETQRELGIDQVTAQALDEMRQTLDDVNFDVAAEIERNVRHDVMAHVKAWGLQCPTAVKIIHLGCTSCFVTDNADLIQMRNALVLVRRKVVRLLDVMGRQARTHRALPTLGYTHLQPAQLTTVGKRICMWMQDFLIDLHDLSRMIDELPFRGVKGTTGTQASFLALFSGDHAKVVELDRRVSDKMGFARVLPITGQTYTRKLDFRVLAVLSSIAQSAHKFATDIRLLASTKEIEEPFESQQIGSSAMAYKRNPMRCERICSIARYVTSLLSNATNTACTQWLERTLDDSANRRICIPEAFLGVDAILDVARNVFSGLQVWPLVIEKHVNAELPFMATENILMACVQAGGDRQAVHEAIREHSMAAGCAVKQSGADNDLLERIANDPIFAPVASSLSTIVDPRAFIGRAPEQVDEFLRGHVQPVLDCYTDDLRSAQDVQLRV</sequence>
<evidence type="ECO:0000256" key="7">
    <source>
        <dbReference type="ARBA" id="ARBA00017058"/>
    </source>
</evidence>
<evidence type="ECO:0000256" key="3">
    <source>
        <dbReference type="ARBA" id="ARBA00004734"/>
    </source>
</evidence>
<dbReference type="SUPFAM" id="SSF48557">
    <property type="entry name" value="L-aspartase-like"/>
    <property type="match status" value="1"/>
</dbReference>
<evidence type="ECO:0000256" key="10">
    <source>
        <dbReference type="ARBA" id="ARBA00030717"/>
    </source>
</evidence>
<dbReference type="SMART" id="SM00998">
    <property type="entry name" value="ADSL_C"/>
    <property type="match status" value="1"/>
</dbReference>
<feature type="domain" description="Adenylosuccinate lyase C-terminal" evidence="13">
    <location>
        <begin position="373"/>
        <end position="457"/>
    </location>
</feature>
<dbReference type="PRINTS" id="PR00149">
    <property type="entry name" value="FUMRATELYASE"/>
</dbReference>
<dbReference type="PROSITE" id="PS00163">
    <property type="entry name" value="FUMARATE_LYASES"/>
    <property type="match status" value="1"/>
</dbReference>
<dbReference type="GO" id="GO:0005829">
    <property type="term" value="C:cytosol"/>
    <property type="evidence" value="ECO:0007669"/>
    <property type="project" value="TreeGrafter"/>
</dbReference>
<dbReference type="PANTHER" id="PTHR43172:SF1">
    <property type="entry name" value="ADENYLOSUCCINATE LYASE"/>
    <property type="match status" value="1"/>
</dbReference>
<dbReference type="GO" id="GO:0006189">
    <property type="term" value="P:'de novo' IMP biosynthetic process"/>
    <property type="evidence" value="ECO:0007669"/>
    <property type="project" value="UniProtKB-UniPathway"/>
</dbReference>
<dbReference type="Gene3D" id="1.20.200.10">
    <property type="entry name" value="Fumarase/aspartase (Central domain)"/>
    <property type="match status" value="1"/>
</dbReference>
<gene>
    <name evidence="14" type="ORF">PLBR_LOCUS9133</name>
</gene>
<evidence type="ECO:0000256" key="11">
    <source>
        <dbReference type="ARBA" id="ARBA00047513"/>
    </source>
</evidence>
<dbReference type="FunFam" id="1.10.40.30:FF:000005">
    <property type="entry name" value="Adenylosuccinate lyase"/>
    <property type="match status" value="1"/>
</dbReference>
<organism evidence="14 15">
    <name type="scientific">Plasmodiophora brassicae</name>
    <name type="common">Clubroot disease agent</name>
    <dbReference type="NCBI Taxonomy" id="37360"/>
    <lineage>
        <taxon>Eukaryota</taxon>
        <taxon>Sar</taxon>
        <taxon>Rhizaria</taxon>
        <taxon>Endomyxa</taxon>
        <taxon>Phytomyxea</taxon>
        <taxon>Plasmodiophorida</taxon>
        <taxon>Plasmodiophoridae</taxon>
        <taxon>Plasmodiophora</taxon>
    </lineage>
</organism>
<dbReference type="GO" id="GO:0004018">
    <property type="term" value="F:N6-(1,2-dicarboxyethyl)AMP AMP-lyase (fumarate-forming) activity"/>
    <property type="evidence" value="ECO:0007669"/>
    <property type="project" value="InterPro"/>
</dbReference>
<reference evidence="14 15" key="1">
    <citation type="submission" date="2018-03" db="EMBL/GenBank/DDBJ databases">
        <authorList>
            <person name="Fogelqvist J."/>
        </authorList>
    </citation>
    <scope>NUCLEOTIDE SEQUENCE [LARGE SCALE GENOMIC DNA]</scope>
</reference>
<dbReference type="Pfam" id="PF00206">
    <property type="entry name" value="Lyase_1"/>
    <property type="match status" value="1"/>
</dbReference>
<dbReference type="Pfam" id="PF10397">
    <property type="entry name" value="ADSL_C"/>
    <property type="match status" value="1"/>
</dbReference>
<dbReference type="InterPro" id="IPR020557">
    <property type="entry name" value="Fumarate_lyase_CS"/>
</dbReference>
<keyword evidence="14" id="KW-0496">Mitochondrion</keyword>
<evidence type="ECO:0000313" key="14">
    <source>
        <dbReference type="EMBL" id="SPR01918.1"/>
    </source>
</evidence>
<evidence type="ECO:0000256" key="5">
    <source>
        <dbReference type="ARBA" id="ARBA00011668"/>
    </source>
</evidence>
<dbReference type="GO" id="GO:0070626">
    <property type="term" value="F:(S)-2-(5-amino-1-(5-phospho-D-ribosyl)imidazole-4-carboxamido) succinate lyase (fumarate-forming) activity"/>
    <property type="evidence" value="ECO:0007669"/>
    <property type="project" value="TreeGrafter"/>
</dbReference>
<evidence type="ECO:0000256" key="9">
    <source>
        <dbReference type="ARBA" id="ARBA00023239"/>
    </source>
</evidence>
<protein>
    <recommendedName>
        <fullName evidence="7 12">Adenylosuccinate lyase</fullName>
        <shortName evidence="12">ASL</shortName>
        <ecNumber evidence="6 12">4.3.2.2</ecNumber>
    </recommendedName>
    <alternativeName>
        <fullName evidence="10 12">Adenylosuccinase</fullName>
    </alternativeName>
</protein>
<evidence type="ECO:0000256" key="8">
    <source>
        <dbReference type="ARBA" id="ARBA00022755"/>
    </source>
</evidence>
<accession>A0A3P3YNY5</accession>
<dbReference type="InterPro" id="IPR022761">
    <property type="entry name" value="Fumarate_lyase_N"/>
</dbReference>
<name>A0A3P3YNY5_PLABS</name>
<dbReference type="Gene3D" id="1.10.40.30">
    <property type="entry name" value="Fumarase/aspartase (C-terminal domain)"/>
    <property type="match status" value="1"/>
</dbReference>
<dbReference type="InterPro" id="IPR004769">
    <property type="entry name" value="Pur_lyase"/>
</dbReference>
<comment type="similarity">
    <text evidence="4 12">Belongs to the lyase 1 family. Adenylosuccinate lyase subfamily.</text>
</comment>
<dbReference type="NCBIfam" id="TIGR00928">
    <property type="entry name" value="purB"/>
    <property type="match status" value="1"/>
</dbReference>
<evidence type="ECO:0000313" key="15">
    <source>
        <dbReference type="Proteomes" id="UP000290189"/>
    </source>
</evidence>
<evidence type="ECO:0000256" key="2">
    <source>
        <dbReference type="ARBA" id="ARBA00004706"/>
    </source>
</evidence>
<dbReference type="PANTHER" id="PTHR43172">
    <property type="entry name" value="ADENYLOSUCCINATE LYASE"/>
    <property type="match status" value="1"/>
</dbReference>
<dbReference type="CDD" id="cd03302">
    <property type="entry name" value="Adenylsuccinate_lyase_2"/>
    <property type="match status" value="1"/>
</dbReference>
<dbReference type="InterPro" id="IPR008948">
    <property type="entry name" value="L-Aspartase-like"/>
</dbReference>
<dbReference type="Gene3D" id="1.10.275.60">
    <property type="match status" value="1"/>
</dbReference>
<dbReference type="Proteomes" id="UP000290189">
    <property type="component" value="Unassembled WGS sequence"/>
</dbReference>
<proteinExistence type="inferred from homology"/>
<dbReference type="AlphaFoldDB" id="A0A3P3YNY5"/>
<comment type="catalytic activity">
    <reaction evidence="1 12">
        <text>(2S)-2-[5-amino-1-(5-phospho-beta-D-ribosyl)imidazole-4-carboxamido]succinate = 5-amino-1-(5-phospho-beta-D-ribosyl)imidazole-4-carboxamide + fumarate</text>
        <dbReference type="Rhea" id="RHEA:23920"/>
        <dbReference type="ChEBI" id="CHEBI:29806"/>
        <dbReference type="ChEBI" id="CHEBI:58443"/>
        <dbReference type="ChEBI" id="CHEBI:58475"/>
        <dbReference type="EC" id="4.3.2.2"/>
    </reaction>
</comment>
<comment type="pathway">
    <text evidence="2 12">Purine metabolism; IMP biosynthesis via de novo pathway; 5-amino-1-(5-phospho-D-ribosyl)imidazole-4-carboxamide from 5-amino-1-(5-phospho-D-ribosyl)imidazole-4-carboxylate: step 2/2.</text>
</comment>
<comment type="subunit">
    <text evidence="5">Homotetramer. Residues from neighboring subunits contribute catalytic and substrate-binding residues to each active site.</text>
</comment>
<dbReference type="InterPro" id="IPR000362">
    <property type="entry name" value="Fumarate_lyase_fam"/>
</dbReference>
<evidence type="ECO:0000259" key="13">
    <source>
        <dbReference type="SMART" id="SM00998"/>
    </source>
</evidence>
<dbReference type="EMBL" id="OVEO01000019">
    <property type="protein sequence ID" value="SPR01918.1"/>
    <property type="molecule type" value="Genomic_DNA"/>
</dbReference>
<dbReference type="UniPathway" id="UPA00075">
    <property type="reaction ID" value="UER00336"/>
</dbReference>
<evidence type="ECO:0000256" key="4">
    <source>
        <dbReference type="ARBA" id="ARBA00008273"/>
    </source>
</evidence>
<evidence type="ECO:0000256" key="6">
    <source>
        <dbReference type="ARBA" id="ARBA00012339"/>
    </source>
</evidence>
<dbReference type="InterPro" id="IPR019468">
    <property type="entry name" value="AdenyloSucc_lyase_C"/>
</dbReference>
<keyword evidence="9 12" id="KW-0456">Lyase</keyword>
<geneLocation type="mitochondrion" evidence="14"/>
<evidence type="ECO:0000256" key="1">
    <source>
        <dbReference type="ARBA" id="ARBA00000598"/>
    </source>
</evidence>
<dbReference type="UniPathway" id="UPA00074">
    <property type="reaction ID" value="UER00132"/>
</dbReference>
<evidence type="ECO:0000256" key="12">
    <source>
        <dbReference type="RuleBase" id="RU361172"/>
    </source>
</evidence>